<name>A0A1I2ATT9_9GAMM</name>
<dbReference type="PANTHER" id="PTHR48090:SF7">
    <property type="entry name" value="RFBJ PROTEIN"/>
    <property type="match status" value="1"/>
</dbReference>
<dbReference type="CDD" id="cd04179">
    <property type="entry name" value="DPM_DPG-synthase_like"/>
    <property type="match status" value="1"/>
</dbReference>
<dbReference type="AlphaFoldDB" id="A0A1I2ATT9"/>
<protein>
    <submittedName>
        <fullName evidence="2">Glycosyltransferase involved in cell wall bisynthesis</fullName>
    </submittedName>
</protein>
<evidence type="ECO:0000313" key="2">
    <source>
        <dbReference type="EMBL" id="SFE46998.1"/>
    </source>
</evidence>
<dbReference type="GO" id="GO:0016740">
    <property type="term" value="F:transferase activity"/>
    <property type="evidence" value="ECO:0007669"/>
    <property type="project" value="UniProtKB-KW"/>
</dbReference>
<reference evidence="3" key="1">
    <citation type="submission" date="2016-10" db="EMBL/GenBank/DDBJ databases">
        <authorList>
            <person name="Varghese N."/>
            <person name="Submissions S."/>
        </authorList>
    </citation>
    <scope>NUCLEOTIDE SEQUENCE [LARGE SCALE GENOMIC DNA]</scope>
    <source>
        <strain evidence="3">UNC178MFTsu3.1</strain>
    </source>
</reference>
<keyword evidence="3" id="KW-1185">Reference proteome</keyword>
<feature type="domain" description="Glycosyltransferase 2-like" evidence="1">
    <location>
        <begin position="9"/>
        <end position="128"/>
    </location>
</feature>
<dbReference type="Gene3D" id="3.90.550.10">
    <property type="entry name" value="Spore Coat Polysaccharide Biosynthesis Protein SpsA, Chain A"/>
    <property type="match status" value="1"/>
</dbReference>
<dbReference type="SUPFAM" id="SSF53448">
    <property type="entry name" value="Nucleotide-diphospho-sugar transferases"/>
    <property type="match status" value="1"/>
</dbReference>
<evidence type="ECO:0000313" key="3">
    <source>
        <dbReference type="Proteomes" id="UP000199477"/>
    </source>
</evidence>
<evidence type="ECO:0000259" key="1">
    <source>
        <dbReference type="Pfam" id="PF00535"/>
    </source>
</evidence>
<dbReference type="Proteomes" id="UP000199477">
    <property type="component" value="Unassembled WGS sequence"/>
</dbReference>
<organism evidence="2 3">
    <name type="scientific">Dyella marensis</name>
    <dbReference type="NCBI Taxonomy" id="500610"/>
    <lineage>
        <taxon>Bacteria</taxon>
        <taxon>Pseudomonadati</taxon>
        <taxon>Pseudomonadota</taxon>
        <taxon>Gammaproteobacteria</taxon>
        <taxon>Lysobacterales</taxon>
        <taxon>Rhodanobacteraceae</taxon>
        <taxon>Dyella</taxon>
    </lineage>
</organism>
<dbReference type="EMBL" id="FONH01000002">
    <property type="protein sequence ID" value="SFE46998.1"/>
    <property type="molecule type" value="Genomic_DNA"/>
</dbReference>
<dbReference type="InterPro" id="IPR029044">
    <property type="entry name" value="Nucleotide-diphossugar_trans"/>
</dbReference>
<sequence>MPSSLPRWCIVIPCHNEERAIGGVLNGAQRLGVPICVVDDGSTDATHKIVSRHPGVTLLRHDGRHGKGEALRTGLRAARQSGFEAVLTMDGDGQHQADDVPYMLAAAKRHPGSLVIGARMLDTERQPRARHLANRVADWGISWACARGIADTQSGQRWYPPAVLEMADTTTEGFAYEASLLIRACREAGVDVVSVPIPSRYGAQFRHSHFRPLLDVARITWATSRHLFGYGQLRESYRLAQERHALVEHHRVRMAADGVHLSAGLPGGPG</sequence>
<gene>
    <name evidence="2" type="ORF">SAMN02799615_01133</name>
</gene>
<dbReference type="PANTHER" id="PTHR48090">
    <property type="entry name" value="UNDECAPRENYL-PHOSPHATE 4-DEOXY-4-FORMAMIDO-L-ARABINOSE TRANSFERASE-RELATED"/>
    <property type="match status" value="1"/>
</dbReference>
<dbReference type="InterPro" id="IPR050256">
    <property type="entry name" value="Glycosyltransferase_2"/>
</dbReference>
<dbReference type="RefSeq" id="WP_026636320.1">
    <property type="nucleotide sequence ID" value="NZ_FONH01000002.1"/>
</dbReference>
<accession>A0A1I2ATT9</accession>
<proteinExistence type="predicted"/>
<dbReference type="InterPro" id="IPR001173">
    <property type="entry name" value="Glyco_trans_2-like"/>
</dbReference>
<dbReference type="Pfam" id="PF00535">
    <property type="entry name" value="Glycos_transf_2"/>
    <property type="match status" value="1"/>
</dbReference>
<dbReference type="STRING" id="500610.SAMN02799615_01133"/>
<keyword evidence="2" id="KW-0808">Transferase</keyword>